<accession>A0A7I7QPH4</accession>
<sequence>MGVDVMVGADCNVAGCDPGRVAGVFGQLALDVHRLLRLNRSVAKVGAAPVLKATRGPESPRTGPRTWKLDISHSGYHCTSSTVKGYRCGNA</sequence>
<reference evidence="1 2" key="1">
    <citation type="journal article" date="2019" name="Emerg. Microbes Infect.">
        <title>Comprehensive subspecies identification of 175 nontuberculous mycobacteria species based on 7547 genomic profiles.</title>
        <authorList>
            <person name="Matsumoto Y."/>
            <person name="Kinjo T."/>
            <person name="Motooka D."/>
            <person name="Nabeya D."/>
            <person name="Jung N."/>
            <person name="Uechi K."/>
            <person name="Horii T."/>
            <person name="Iida T."/>
            <person name="Fujita J."/>
            <person name="Nakamura S."/>
        </authorList>
    </citation>
    <scope>NUCLEOTIDE SEQUENCE [LARGE SCALE GENOMIC DNA]</scope>
    <source>
        <strain evidence="1 2">JCM 17899</strain>
    </source>
</reference>
<protein>
    <submittedName>
        <fullName evidence="1">Uncharacterized protein</fullName>
    </submittedName>
</protein>
<keyword evidence="2" id="KW-1185">Reference proteome</keyword>
<dbReference type="AlphaFoldDB" id="A0A7I7QPH4"/>
<proteinExistence type="predicted"/>
<organism evidence="1 2">
    <name type="scientific">Mycolicibacterium sediminis</name>
    <dbReference type="NCBI Taxonomy" id="1286180"/>
    <lineage>
        <taxon>Bacteria</taxon>
        <taxon>Bacillati</taxon>
        <taxon>Actinomycetota</taxon>
        <taxon>Actinomycetes</taxon>
        <taxon>Mycobacteriales</taxon>
        <taxon>Mycobacteriaceae</taxon>
        <taxon>Mycolicibacterium</taxon>
    </lineage>
</organism>
<dbReference type="Proteomes" id="UP000467193">
    <property type="component" value="Chromosome"/>
</dbReference>
<evidence type="ECO:0000313" key="2">
    <source>
        <dbReference type="Proteomes" id="UP000467193"/>
    </source>
</evidence>
<name>A0A7I7QPH4_9MYCO</name>
<dbReference type="EMBL" id="AP022588">
    <property type="protein sequence ID" value="BBY28112.1"/>
    <property type="molecule type" value="Genomic_DNA"/>
</dbReference>
<dbReference type="KEGG" id="msei:MSEDJ_22080"/>
<gene>
    <name evidence="1" type="ORF">MSEDJ_22080</name>
</gene>
<evidence type="ECO:0000313" key="1">
    <source>
        <dbReference type="EMBL" id="BBY28112.1"/>
    </source>
</evidence>